<feature type="coiled-coil region" evidence="1">
    <location>
        <begin position="6"/>
        <end position="54"/>
    </location>
</feature>
<keyword evidence="1" id="KW-0175">Coiled coil</keyword>
<name>A0A4Z0Y115_9FIRM</name>
<evidence type="ECO:0000256" key="1">
    <source>
        <dbReference type="SAM" id="Coils"/>
    </source>
</evidence>
<keyword evidence="3" id="KW-1185">Reference proteome</keyword>
<dbReference type="Proteomes" id="UP000297714">
    <property type="component" value="Unassembled WGS sequence"/>
</dbReference>
<accession>A0A4Z0Y115</accession>
<proteinExistence type="predicted"/>
<dbReference type="AlphaFoldDB" id="A0A4Z0Y115"/>
<organism evidence="2 3">
    <name type="scientific">Caproiciproducens galactitolivorans</name>
    <dbReference type="NCBI Taxonomy" id="642589"/>
    <lineage>
        <taxon>Bacteria</taxon>
        <taxon>Bacillati</taxon>
        <taxon>Bacillota</taxon>
        <taxon>Clostridia</taxon>
        <taxon>Eubacteriales</taxon>
        <taxon>Acutalibacteraceae</taxon>
        <taxon>Caproiciproducens</taxon>
    </lineage>
</organism>
<gene>
    <name evidence="2" type="ORF">CAGA_08040</name>
</gene>
<evidence type="ECO:0000313" key="3">
    <source>
        <dbReference type="Proteomes" id="UP000297714"/>
    </source>
</evidence>
<reference evidence="2 3" key="1">
    <citation type="submission" date="2019-04" db="EMBL/GenBank/DDBJ databases">
        <authorList>
            <person name="Poehlein A."/>
            <person name="Bengelsdorf F.R."/>
            <person name="Duerre P."/>
            <person name="Daniel R."/>
        </authorList>
    </citation>
    <scope>NUCLEOTIDE SEQUENCE [LARGE SCALE GENOMIC DNA]</scope>
    <source>
        <strain evidence="2 3">BS-1</strain>
    </source>
</reference>
<sequence>MPRGVQKSIEERIAGIDKEMEELSRRQKNIQLKIKDLEAKKQSLLNEKKQSQLAELAGLLEKSKLSPEEVIRKLTESKQGRESA</sequence>
<comment type="caution">
    <text evidence="2">The sequence shown here is derived from an EMBL/GenBank/DDBJ whole genome shotgun (WGS) entry which is preliminary data.</text>
</comment>
<protein>
    <submittedName>
        <fullName evidence="2">Uncharacterized protein</fullName>
    </submittedName>
</protein>
<evidence type="ECO:0000313" key="2">
    <source>
        <dbReference type="EMBL" id="TGJ77434.1"/>
    </source>
</evidence>
<dbReference type="EMBL" id="SRMQ01000002">
    <property type="protein sequence ID" value="TGJ77434.1"/>
    <property type="molecule type" value="Genomic_DNA"/>
</dbReference>